<evidence type="ECO:0000313" key="2">
    <source>
        <dbReference type="Proteomes" id="UP001497535"/>
    </source>
</evidence>
<sequence length="88" mass="9836">MKGKTIINNYMEGGYWNILRGCLCIENIYKNYSSMVMCGAGDIVTPEAAPFIYGEGLVLFFTEFGCYVTIWLIILIKKSSQGEKCSKG</sequence>
<dbReference type="Proteomes" id="UP001497535">
    <property type="component" value="Unassembled WGS sequence"/>
</dbReference>
<proteinExistence type="predicted"/>
<name>A0ACB1AQZ4_MELEN</name>
<organism evidence="1 2">
    <name type="scientific">Meloidogyne enterolobii</name>
    <name type="common">Root-knot nematode worm</name>
    <name type="synonym">Meloidogyne mayaguensis</name>
    <dbReference type="NCBI Taxonomy" id="390850"/>
    <lineage>
        <taxon>Eukaryota</taxon>
        <taxon>Metazoa</taxon>
        <taxon>Ecdysozoa</taxon>
        <taxon>Nematoda</taxon>
        <taxon>Chromadorea</taxon>
        <taxon>Rhabditida</taxon>
        <taxon>Tylenchina</taxon>
        <taxon>Tylenchomorpha</taxon>
        <taxon>Tylenchoidea</taxon>
        <taxon>Meloidogynidae</taxon>
        <taxon>Meloidogyninae</taxon>
        <taxon>Meloidogyne</taxon>
    </lineage>
</organism>
<keyword evidence="2" id="KW-1185">Reference proteome</keyword>
<comment type="caution">
    <text evidence="1">The sequence shown here is derived from an EMBL/GenBank/DDBJ whole genome shotgun (WGS) entry which is preliminary data.</text>
</comment>
<reference evidence="1" key="1">
    <citation type="submission" date="2023-11" db="EMBL/GenBank/DDBJ databases">
        <authorList>
            <person name="Poullet M."/>
        </authorList>
    </citation>
    <scope>NUCLEOTIDE SEQUENCE</scope>
    <source>
        <strain evidence="1">E1834</strain>
    </source>
</reference>
<protein>
    <submittedName>
        <fullName evidence="1">Uncharacterized protein</fullName>
    </submittedName>
</protein>
<gene>
    <name evidence="1" type="ORF">MENTE1834_LOCUS41784</name>
</gene>
<dbReference type="EMBL" id="CAVMJV010000105">
    <property type="protein sequence ID" value="CAK5099206.1"/>
    <property type="molecule type" value="Genomic_DNA"/>
</dbReference>
<evidence type="ECO:0000313" key="1">
    <source>
        <dbReference type="EMBL" id="CAK5099206.1"/>
    </source>
</evidence>
<accession>A0ACB1AQZ4</accession>